<evidence type="ECO:0000256" key="5">
    <source>
        <dbReference type="ARBA" id="ARBA00022598"/>
    </source>
</evidence>
<name>A0A8H3F6P0_9LECA</name>
<evidence type="ECO:0000256" key="6">
    <source>
        <dbReference type="ARBA" id="ARBA00022723"/>
    </source>
</evidence>
<keyword evidence="14" id="KW-1185">Reference proteome</keyword>
<keyword evidence="9" id="KW-0460">Magnesium</keyword>
<reference evidence="13" key="1">
    <citation type="submission" date="2021-03" db="EMBL/GenBank/DDBJ databases">
        <authorList>
            <person name="Tagirdzhanova G."/>
        </authorList>
    </citation>
    <scope>NUCLEOTIDE SEQUENCE</scope>
</reference>
<comment type="pathway">
    <text evidence="1">Cofactor biosynthesis; tetrahydrofolylpolyglutamate biosynthesis.</text>
</comment>
<evidence type="ECO:0000256" key="8">
    <source>
        <dbReference type="ARBA" id="ARBA00022840"/>
    </source>
</evidence>
<dbReference type="PANTHER" id="PTHR11136">
    <property type="entry name" value="FOLYLPOLYGLUTAMATE SYNTHASE-RELATED"/>
    <property type="match status" value="1"/>
</dbReference>
<dbReference type="PROSITE" id="PS01012">
    <property type="entry name" value="FOLYLPOLYGLU_SYNT_2"/>
    <property type="match status" value="1"/>
</dbReference>
<dbReference type="InterPro" id="IPR036565">
    <property type="entry name" value="Mur-like_cat_sf"/>
</dbReference>
<dbReference type="GO" id="GO:0046872">
    <property type="term" value="F:metal ion binding"/>
    <property type="evidence" value="ECO:0007669"/>
    <property type="project" value="UniProtKB-KW"/>
</dbReference>
<dbReference type="Proteomes" id="UP000664169">
    <property type="component" value="Unassembled WGS sequence"/>
</dbReference>
<dbReference type="SUPFAM" id="SSF53623">
    <property type="entry name" value="MurD-like peptide ligases, catalytic domain"/>
    <property type="match status" value="1"/>
</dbReference>
<proteinExistence type="inferred from homology"/>
<dbReference type="SUPFAM" id="SSF53244">
    <property type="entry name" value="MurD-like peptide ligases, peptide-binding domain"/>
    <property type="match status" value="1"/>
</dbReference>
<dbReference type="PANTHER" id="PTHR11136:SF5">
    <property type="entry name" value="FOLYLPOLYGLUTAMATE SYNTHASE, MITOCHONDRIAL"/>
    <property type="match status" value="1"/>
</dbReference>
<comment type="catalytic activity">
    <reaction evidence="12">
        <text>(6S)-5,6,7,8-tetrahydrofolyl-(gamma-L-Glu)(n) + L-glutamate + ATP = (6S)-5,6,7,8-tetrahydrofolyl-(gamma-L-Glu)(n+1) + ADP + phosphate + H(+)</text>
        <dbReference type="Rhea" id="RHEA:10580"/>
        <dbReference type="Rhea" id="RHEA-COMP:14738"/>
        <dbReference type="Rhea" id="RHEA-COMP:14740"/>
        <dbReference type="ChEBI" id="CHEBI:15378"/>
        <dbReference type="ChEBI" id="CHEBI:29985"/>
        <dbReference type="ChEBI" id="CHEBI:30616"/>
        <dbReference type="ChEBI" id="CHEBI:43474"/>
        <dbReference type="ChEBI" id="CHEBI:141005"/>
        <dbReference type="ChEBI" id="CHEBI:456216"/>
        <dbReference type="EC" id="6.3.2.17"/>
    </reaction>
</comment>
<dbReference type="GO" id="GO:0004326">
    <property type="term" value="F:tetrahydrofolylpolyglutamate synthase activity"/>
    <property type="evidence" value="ECO:0007669"/>
    <property type="project" value="UniProtKB-EC"/>
</dbReference>
<dbReference type="GO" id="GO:0005829">
    <property type="term" value="C:cytosol"/>
    <property type="evidence" value="ECO:0007669"/>
    <property type="project" value="TreeGrafter"/>
</dbReference>
<dbReference type="GO" id="GO:0006730">
    <property type="term" value="P:one-carbon metabolic process"/>
    <property type="evidence" value="ECO:0007669"/>
    <property type="project" value="UniProtKB-KW"/>
</dbReference>
<dbReference type="EC" id="6.3.2.17" evidence="3"/>
<evidence type="ECO:0000256" key="11">
    <source>
        <dbReference type="ARBA" id="ARBA00030876"/>
    </source>
</evidence>
<keyword evidence="8" id="KW-0067">ATP-binding</keyword>
<dbReference type="EMBL" id="CAJPDQ010000013">
    <property type="protein sequence ID" value="CAF9918120.1"/>
    <property type="molecule type" value="Genomic_DNA"/>
</dbReference>
<evidence type="ECO:0000256" key="2">
    <source>
        <dbReference type="ARBA" id="ARBA00008276"/>
    </source>
</evidence>
<dbReference type="InterPro" id="IPR001645">
    <property type="entry name" value="Folylpolyglutamate_synth"/>
</dbReference>
<gene>
    <name evidence="13" type="ORF">GOMPHAMPRED_001428</name>
</gene>
<evidence type="ECO:0000256" key="4">
    <source>
        <dbReference type="ARBA" id="ARBA00022563"/>
    </source>
</evidence>
<comment type="similarity">
    <text evidence="2">Belongs to the folylpolyglutamate synthase family.</text>
</comment>
<evidence type="ECO:0000256" key="3">
    <source>
        <dbReference type="ARBA" id="ARBA00013025"/>
    </source>
</evidence>
<evidence type="ECO:0000313" key="14">
    <source>
        <dbReference type="Proteomes" id="UP000664169"/>
    </source>
</evidence>
<dbReference type="AlphaFoldDB" id="A0A8H3F6P0"/>
<accession>A0A8H3F6P0</accession>
<dbReference type="InterPro" id="IPR018109">
    <property type="entry name" value="Folylpolyglutamate_synth_CS"/>
</dbReference>
<dbReference type="GO" id="GO:0005524">
    <property type="term" value="F:ATP binding"/>
    <property type="evidence" value="ECO:0007669"/>
    <property type="project" value="UniProtKB-KW"/>
</dbReference>
<keyword evidence="6" id="KW-0479">Metal-binding</keyword>
<dbReference type="InterPro" id="IPR036615">
    <property type="entry name" value="Mur_ligase_C_dom_sf"/>
</dbReference>
<comment type="caution">
    <text evidence="13">The sequence shown here is derived from an EMBL/GenBank/DDBJ whole genome shotgun (WGS) entry which is preliminary data.</text>
</comment>
<keyword evidence="4" id="KW-0554">One-carbon metabolism</keyword>
<dbReference type="Gene3D" id="3.90.190.20">
    <property type="entry name" value="Mur ligase, C-terminal domain"/>
    <property type="match status" value="1"/>
</dbReference>
<dbReference type="Gene3D" id="3.40.1190.10">
    <property type="entry name" value="Mur-like, catalytic domain"/>
    <property type="match status" value="1"/>
</dbReference>
<evidence type="ECO:0000256" key="9">
    <source>
        <dbReference type="ARBA" id="ARBA00022842"/>
    </source>
</evidence>
<evidence type="ECO:0000256" key="1">
    <source>
        <dbReference type="ARBA" id="ARBA00005150"/>
    </source>
</evidence>
<dbReference type="NCBIfam" id="TIGR01499">
    <property type="entry name" value="folC"/>
    <property type="match status" value="1"/>
</dbReference>
<dbReference type="GO" id="GO:0005739">
    <property type="term" value="C:mitochondrion"/>
    <property type="evidence" value="ECO:0007669"/>
    <property type="project" value="TreeGrafter"/>
</dbReference>
<dbReference type="OrthoDB" id="5212574at2759"/>
<evidence type="ECO:0000313" key="13">
    <source>
        <dbReference type="EMBL" id="CAF9918120.1"/>
    </source>
</evidence>
<evidence type="ECO:0000256" key="7">
    <source>
        <dbReference type="ARBA" id="ARBA00022741"/>
    </source>
</evidence>
<evidence type="ECO:0000256" key="12">
    <source>
        <dbReference type="ARBA" id="ARBA00047493"/>
    </source>
</evidence>
<protein>
    <recommendedName>
        <fullName evidence="3">tetrahydrofolate synthase</fullName>
        <ecNumber evidence="3">6.3.2.17</ecNumber>
    </recommendedName>
    <alternativeName>
        <fullName evidence="11">Folylpoly-gamma-glutamate synthetase</fullName>
    </alternativeName>
    <alternativeName>
        <fullName evidence="10">Tetrahydrofolylpolyglutamate synthase</fullName>
    </alternativeName>
</protein>
<keyword evidence="5" id="KW-0436">Ligase</keyword>
<evidence type="ECO:0000256" key="10">
    <source>
        <dbReference type="ARBA" id="ARBA00030592"/>
    </source>
</evidence>
<organism evidence="13 14">
    <name type="scientific">Gomphillus americanus</name>
    <dbReference type="NCBI Taxonomy" id="1940652"/>
    <lineage>
        <taxon>Eukaryota</taxon>
        <taxon>Fungi</taxon>
        <taxon>Dikarya</taxon>
        <taxon>Ascomycota</taxon>
        <taxon>Pezizomycotina</taxon>
        <taxon>Lecanoromycetes</taxon>
        <taxon>OSLEUM clade</taxon>
        <taxon>Ostropomycetidae</taxon>
        <taxon>Ostropales</taxon>
        <taxon>Graphidaceae</taxon>
        <taxon>Gomphilloideae</taxon>
        <taxon>Gomphillus</taxon>
    </lineage>
</organism>
<dbReference type="UniPathway" id="UPA00850"/>
<keyword evidence="7" id="KW-0547">Nucleotide-binding</keyword>
<sequence length="429" mass="47776">MRLQTFYRHFSSSALKGVTEMSSSRTYSDAIRQLNKLQTQFSTLNENRMRNRDLSWQERKLELSKVPLLMKSWLQAIGIKLSEVDALNVIHVAGTNGKGSTCAYIEHLLLTCRREYARPTAIGMYTSPHLVSVCERIKINGAPISQVEFAKYLFEVYERLAAAQQPMPGYFRFLTLLAFYVFIKKGVNAAVVETGVGGEYDTTNIVQNPVISVITSISKDHQIVLGCTLEQIAWHKGGIIKSNGTALTVDQKPEVLQTLKDRALEKGVKLQCIGLDTRLAGFSLPKEQIQNCSVALAATEAFLAKQLCLPALPPSMIQGMELVKWPGRFHIVKDHNIDWCLDGAHNEAGLKAASSWFTGLVQSDRRCSSILIFNQESQRDTATLLLKLHTTLTQEIALEQVIFCTNITSDNDVATNLGQSGLLKIMHMD</sequence>